<dbReference type="EMBL" id="CP015108">
    <property type="protein sequence ID" value="ARF13506.1"/>
    <property type="molecule type" value="Genomic_DNA"/>
</dbReference>
<name>A0ABM6JTM4_SPOUR</name>
<proteinExistence type="predicted"/>
<evidence type="ECO:0000313" key="2">
    <source>
        <dbReference type="Proteomes" id="UP000192486"/>
    </source>
</evidence>
<gene>
    <name evidence="1" type="ORF">SporoS204_04610</name>
</gene>
<reference evidence="1 2" key="1">
    <citation type="submission" date="2016-04" db="EMBL/GenBank/DDBJ databases">
        <title>Comparative Genomics and Epigenetics of Sporosarcina ureae.</title>
        <authorList>
            <person name="Oliver A.S."/>
            <person name="Cooper K.K."/>
        </authorList>
    </citation>
    <scope>NUCLEOTIDE SEQUENCE [LARGE SCALE GENOMIC DNA]</scope>
    <source>
        <strain evidence="1 2">S204</strain>
    </source>
</reference>
<dbReference type="Proteomes" id="UP000192486">
    <property type="component" value="Chromosome"/>
</dbReference>
<protein>
    <submittedName>
        <fullName evidence="1">Uncharacterized protein</fullName>
    </submittedName>
</protein>
<keyword evidence="2" id="KW-1185">Reference proteome</keyword>
<evidence type="ECO:0000313" key="1">
    <source>
        <dbReference type="EMBL" id="ARF13506.1"/>
    </source>
</evidence>
<sequence>MPKFEKSPLLKLGSFRKGMTLSYTDKCMESYSSQLYCDLFMYCLMNWLADPYTHVSACGGGFFIGKLRNYRILWAFHSSKDLLHFDII</sequence>
<organism evidence="1 2">
    <name type="scientific">Sporosarcina ureae</name>
    <dbReference type="NCBI Taxonomy" id="1571"/>
    <lineage>
        <taxon>Bacteria</taxon>
        <taxon>Bacillati</taxon>
        <taxon>Bacillota</taxon>
        <taxon>Bacilli</taxon>
        <taxon>Bacillales</taxon>
        <taxon>Caryophanaceae</taxon>
        <taxon>Sporosarcina</taxon>
    </lineage>
</organism>
<accession>A0ABM6JTM4</accession>